<dbReference type="InterPro" id="IPR003016">
    <property type="entry name" value="2-oxoA_DH_lipoyl-BS"/>
</dbReference>
<dbReference type="Gene3D" id="3.30.559.10">
    <property type="entry name" value="Chloramphenicol acetyltransferase-like domain"/>
    <property type="match status" value="1"/>
</dbReference>
<evidence type="ECO:0000259" key="9">
    <source>
        <dbReference type="PROSITE" id="PS51826"/>
    </source>
</evidence>
<dbReference type="SUPFAM" id="SSF51230">
    <property type="entry name" value="Single hybrid motif"/>
    <property type="match status" value="1"/>
</dbReference>
<comment type="cofactor">
    <cofactor evidence="1 6">
        <name>(R)-lipoate</name>
        <dbReference type="ChEBI" id="CHEBI:83088"/>
    </cofactor>
</comment>
<feature type="compositionally biased region" description="Low complexity" evidence="7">
    <location>
        <begin position="126"/>
        <end position="141"/>
    </location>
</feature>
<evidence type="ECO:0000256" key="1">
    <source>
        <dbReference type="ARBA" id="ARBA00001938"/>
    </source>
</evidence>
<evidence type="ECO:0000313" key="11">
    <source>
        <dbReference type="Proteomes" id="UP001185779"/>
    </source>
</evidence>
<dbReference type="PANTHER" id="PTHR43178:SF5">
    <property type="entry name" value="LIPOAMIDE ACYLTRANSFERASE COMPONENT OF BRANCHED-CHAIN ALPHA-KETO ACID DEHYDROGENASE COMPLEX, MITOCHONDRIAL"/>
    <property type="match status" value="1"/>
</dbReference>
<evidence type="ECO:0000313" key="10">
    <source>
        <dbReference type="EMBL" id="MDV6307339.1"/>
    </source>
</evidence>
<name>A0ABU4DDL7_9ACTN</name>
<feature type="domain" description="Lipoyl-binding" evidence="8">
    <location>
        <begin position="1"/>
        <end position="76"/>
    </location>
</feature>
<dbReference type="InterPro" id="IPR001078">
    <property type="entry name" value="2-oxoacid_DH_actylTfrase"/>
</dbReference>
<evidence type="ECO:0000256" key="3">
    <source>
        <dbReference type="ARBA" id="ARBA00022679"/>
    </source>
</evidence>
<comment type="similarity">
    <text evidence="2 6">Belongs to the 2-oxoacid dehydrogenase family.</text>
</comment>
<evidence type="ECO:0000256" key="6">
    <source>
        <dbReference type="RuleBase" id="RU003423"/>
    </source>
</evidence>
<accession>A0ABU4DDL7</accession>
<reference evidence="10 11" key="1">
    <citation type="submission" date="2023-10" db="EMBL/GenBank/DDBJ databases">
        <title>Development of a sustainable strategy for remediation of hydrocarbon-contaminated territories based on the waste exchange concept.</title>
        <authorList>
            <person name="Krivoruchko A."/>
        </authorList>
    </citation>
    <scope>NUCLEOTIDE SEQUENCE [LARGE SCALE GENOMIC DNA]</scope>
    <source>
        <strain evidence="10 11">IEGM 1266</strain>
    </source>
</reference>
<dbReference type="PROSITE" id="PS51826">
    <property type="entry name" value="PSBD"/>
    <property type="match status" value="1"/>
</dbReference>
<dbReference type="GO" id="GO:0016746">
    <property type="term" value="F:acyltransferase activity"/>
    <property type="evidence" value="ECO:0007669"/>
    <property type="project" value="UniProtKB-KW"/>
</dbReference>
<dbReference type="EMBL" id="JAWLKI010000007">
    <property type="protein sequence ID" value="MDV6307339.1"/>
    <property type="molecule type" value="Genomic_DNA"/>
</dbReference>
<dbReference type="RefSeq" id="WP_317505324.1">
    <property type="nucleotide sequence ID" value="NZ_JAWLKI010000007.1"/>
</dbReference>
<dbReference type="InterPro" id="IPR011053">
    <property type="entry name" value="Single_hybrid_motif"/>
</dbReference>
<organism evidence="10 11">
    <name type="scientific">Gordonia amicalis</name>
    <dbReference type="NCBI Taxonomy" id="89053"/>
    <lineage>
        <taxon>Bacteria</taxon>
        <taxon>Bacillati</taxon>
        <taxon>Actinomycetota</taxon>
        <taxon>Actinomycetes</taxon>
        <taxon>Mycobacteriales</taxon>
        <taxon>Gordoniaceae</taxon>
        <taxon>Gordonia</taxon>
    </lineage>
</organism>
<proteinExistence type="inferred from homology"/>
<dbReference type="InterPro" id="IPR023213">
    <property type="entry name" value="CAT-like_dom_sf"/>
</dbReference>
<dbReference type="Pfam" id="PF00364">
    <property type="entry name" value="Biotin_lipoyl"/>
    <property type="match status" value="1"/>
</dbReference>
<dbReference type="SUPFAM" id="SSF52777">
    <property type="entry name" value="CoA-dependent acyltransferases"/>
    <property type="match status" value="1"/>
</dbReference>
<dbReference type="InterPro" id="IPR000089">
    <property type="entry name" value="Biotin_lipoyl"/>
</dbReference>
<keyword evidence="11" id="KW-1185">Reference proteome</keyword>
<dbReference type="InterPro" id="IPR050743">
    <property type="entry name" value="2-oxoacid_DH_E2_comp"/>
</dbReference>
<dbReference type="Gene3D" id="2.40.50.100">
    <property type="match status" value="1"/>
</dbReference>
<dbReference type="Pfam" id="PF02817">
    <property type="entry name" value="E3_binding"/>
    <property type="match status" value="1"/>
</dbReference>
<protein>
    <recommendedName>
        <fullName evidence="6">Dihydrolipoamide acetyltransferase component of pyruvate dehydrogenase complex</fullName>
        <ecNumber evidence="6">2.3.1.-</ecNumber>
    </recommendedName>
</protein>
<dbReference type="InterPro" id="IPR036625">
    <property type="entry name" value="E3-bd_dom_sf"/>
</dbReference>
<dbReference type="Proteomes" id="UP001185779">
    <property type="component" value="Unassembled WGS sequence"/>
</dbReference>
<keyword evidence="3 6" id="KW-0808">Transferase</keyword>
<comment type="caution">
    <text evidence="10">The sequence shown here is derived from an EMBL/GenBank/DDBJ whole genome shotgun (WGS) entry which is preliminary data.</text>
</comment>
<evidence type="ECO:0000259" key="8">
    <source>
        <dbReference type="PROSITE" id="PS50968"/>
    </source>
</evidence>
<feature type="domain" description="Peripheral subunit-binding (PSBD)" evidence="9">
    <location>
        <begin position="145"/>
        <end position="182"/>
    </location>
</feature>
<keyword evidence="5 6" id="KW-0012">Acyltransferase</keyword>
<dbReference type="SUPFAM" id="SSF47005">
    <property type="entry name" value="Peripheral subunit-binding domain of 2-oxo acid dehydrogenase complex"/>
    <property type="match status" value="1"/>
</dbReference>
<sequence>MIEFRLPSLGADMDEAKLTEWQIAPGDTVQKGQVVAEVETTKSAIEVETWHDGTVAELKVEVGETIPVGTVMATFYEPGETPSTVKQPAQGDAGAPSSTPPPAAPAEPDLVTARTTPSTGPAAPSVPHTTTGAAPTGPVAPNRVRISPAARRRARELGLDPDRLRGTGPGGAITLDDVEQHARTTAPDSRSPDSRAREMRRTIAAAMSRSKREIPHYYLAETIPMETASRWLSERNAQHPVEERLLPAVLILKAVAVAARKCPAMNGFWTDDEFTTQTRVHVGVAIALRGGGLIAPAIHDVPDKSLDTLQSDLVDLVARTRSGKLRSSEFTDSTITVTNLGDNGVEAVFGAIYPPQVALVGVGTMTQRPWIVDGEIKPIPVVTVSLSADHRASDGRQGAKFLSTIRELLLRPHEL</sequence>
<evidence type="ECO:0000256" key="7">
    <source>
        <dbReference type="SAM" id="MobiDB-lite"/>
    </source>
</evidence>
<evidence type="ECO:0000256" key="4">
    <source>
        <dbReference type="ARBA" id="ARBA00022823"/>
    </source>
</evidence>
<keyword evidence="4 6" id="KW-0450">Lipoyl</keyword>
<evidence type="ECO:0000256" key="2">
    <source>
        <dbReference type="ARBA" id="ARBA00007317"/>
    </source>
</evidence>
<dbReference type="PROSITE" id="PS50968">
    <property type="entry name" value="BIOTINYL_LIPOYL"/>
    <property type="match status" value="1"/>
</dbReference>
<dbReference type="Pfam" id="PF00198">
    <property type="entry name" value="2-oxoacid_dh"/>
    <property type="match status" value="1"/>
</dbReference>
<dbReference type="PANTHER" id="PTHR43178">
    <property type="entry name" value="DIHYDROLIPOAMIDE ACETYLTRANSFERASE COMPONENT OF PYRUVATE DEHYDROGENASE COMPLEX"/>
    <property type="match status" value="1"/>
</dbReference>
<gene>
    <name evidence="10" type="ORF">R3P94_08340</name>
</gene>
<evidence type="ECO:0000256" key="5">
    <source>
        <dbReference type="ARBA" id="ARBA00023315"/>
    </source>
</evidence>
<dbReference type="PROSITE" id="PS00189">
    <property type="entry name" value="LIPOYL"/>
    <property type="match status" value="1"/>
</dbReference>
<dbReference type="EC" id="2.3.1.-" evidence="6"/>
<feature type="compositionally biased region" description="Basic and acidic residues" evidence="7">
    <location>
        <begin position="155"/>
        <end position="165"/>
    </location>
</feature>
<dbReference type="CDD" id="cd06849">
    <property type="entry name" value="lipoyl_domain"/>
    <property type="match status" value="1"/>
</dbReference>
<dbReference type="Gene3D" id="4.10.320.10">
    <property type="entry name" value="E3-binding domain"/>
    <property type="match status" value="1"/>
</dbReference>
<dbReference type="InterPro" id="IPR004167">
    <property type="entry name" value="PSBD"/>
</dbReference>
<feature type="region of interest" description="Disordered" evidence="7">
    <location>
        <begin position="78"/>
        <end position="197"/>
    </location>
</feature>